<dbReference type="Pfam" id="PF07331">
    <property type="entry name" value="TctB"/>
    <property type="match status" value="1"/>
</dbReference>
<sequence length="151" mass="15280">MPKSVKDLLAGLAFIAFGLAFGYAALGYELGTALRMGPGYFPLVLAGILVALGIGVIVEGMLAGEGGDIGTVPWRGAALILGALVFFGYAVQGLGLAPTLFVTVFLAALASQRTGIPTAALLALALTAFCIAIFVYGLGVTLPLVGPWLPV</sequence>
<evidence type="ECO:0000313" key="4">
    <source>
        <dbReference type="Proteomes" id="UP000773614"/>
    </source>
</evidence>
<evidence type="ECO:0000256" key="1">
    <source>
        <dbReference type="SAM" id="Phobius"/>
    </source>
</evidence>
<proteinExistence type="predicted"/>
<dbReference type="InterPro" id="IPR009936">
    <property type="entry name" value="DUF1468"/>
</dbReference>
<gene>
    <name evidence="3" type="ORF">E4O86_11245</name>
</gene>
<name>A0A964T5J4_9HYPH</name>
<evidence type="ECO:0000259" key="2">
    <source>
        <dbReference type="Pfam" id="PF07331"/>
    </source>
</evidence>
<dbReference type="RefSeq" id="WP_161140636.1">
    <property type="nucleotide sequence ID" value="NZ_SPKJ01000033.1"/>
</dbReference>
<feature type="transmembrane region" description="Helical" evidence="1">
    <location>
        <begin position="40"/>
        <end position="60"/>
    </location>
</feature>
<reference evidence="3" key="1">
    <citation type="submission" date="2019-03" db="EMBL/GenBank/DDBJ databases">
        <title>Afifella sp. nov., isolated from activated sludge.</title>
        <authorList>
            <person name="Li Q."/>
            <person name="Liu Y."/>
        </authorList>
    </citation>
    <scope>NUCLEOTIDE SEQUENCE</scope>
    <source>
        <strain evidence="3">L72</strain>
    </source>
</reference>
<keyword evidence="4" id="KW-1185">Reference proteome</keyword>
<protein>
    <submittedName>
        <fullName evidence="3">Tripartite tricarboxylate transporter TctB family protein</fullName>
    </submittedName>
</protein>
<evidence type="ECO:0000313" key="3">
    <source>
        <dbReference type="EMBL" id="MYZ48287.1"/>
    </source>
</evidence>
<dbReference type="EMBL" id="SPKJ01000033">
    <property type="protein sequence ID" value="MYZ48287.1"/>
    <property type="molecule type" value="Genomic_DNA"/>
</dbReference>
<feature type="domain" description="DUF1468" evidence="2">
    <location>
        <begin position="9"/>
        <end position="143"/>
    </location>
</feature>
<keyword evidence="1" id="KW-1133">Transmembrane helix</keyword>
<comment type="caution">
    <text evidence="3">The sequence shown here is derived from an EMBL/GenBank/DDBJ whole genome shotgun (WGS) entry which is preliminary data.</text>
</comment>
<dbReference type="Proteomes" id="UP000773614">
    <property type="component" value="Unassembled WGS sequence"/>
</dbReference>
<dbReference type="AlphaFoldDB" id="A0A964T5J4"/>
<dbReference type="OrthoDB" id="5186924at2"/>
<keyword evidence="1" id="KW-0812">Transmembrane</keyword>
<organism evidence="3 4">
    <name type="scientific">Propylenella binzhouense</name>
    <dbReference type="NCBI Taxonomy" id="2555902"/>
    <lineage>
        <taxon>Bacteria</taxon>
        <taxon>Pseudomonadati</taxon>
        <taxon>Pseudomonadota</taxon>
        <taxon>Alphaproteobacteria</taxon>
        <taxon>Hyphomicrobiales</taxon>
        <taxon>Propylenellaceae</taxon>
        <taxon>Propylenella</taxon>
    </lineage>
</organism>
<accession>A0A964T5J4</accession>
<keyword evidence="1" id="KW-0472">Membrane</keyword>
<feature type="transmembrane region" description="Helical" evidence="1">
    <location>
        <begin position="72"/>
        <end position="90"/>
    </location>
</feature>
<feature type="transmembrane region" description="Helical" evidence="1">
    <location>
        <begin position="119"/>
        <end position="145"/>
    </location>
</feature>